<proteinExistence type="predicted"/>
<dbReference type="AlphaFoldDB" id="A0A1V9G823"/>
<accession>A0A1V9G823</accession>
<dbReference type="Proteomes" id="UP000192276">
    <property type="component" value="Unassembled WGS sequence"/>
</dbReference>
<dbReference type="RefSeq" id="WP_081161969.1">
    <property type="nucleotide sequence ID" value="NZ_LWBP01000045.1"/>
</dbReference>
<dbReference type="EMBL" id="LWBP01000045">
    <property type="protein sequence ID" value="OQP66628.1"/>
    <property type="molecule type" value="Genomic_DNA"/>
</dbReference>
<comment type="caution">
    <text evidence="1">The sequence shown here is derived from an EMBL/GenBank/DDBJ whole genome shotgun (WGS) entry which is preliminary data.</text>
</comment>
<sequence>MTLAIADTDVTPLTIQKVRSGEPIDFQKLYQKFYDFLLQEARFLIQEEDQAITLVQLSCIQNWVQCEAITSEAYYFGYGRSRILRYAQVWSHREPQIQHELKILQELLSDRYALSEQHMASLYGHLALSQKALVLQVFKSYFRPGPAHPPVEKHPLLDYAFYSLHYILG</sequence>
<protein>
    <submittedName>
        <fullName evidence="1">Uncharacterized protein</fullName>
    </submittedName>
</protein>
<name>A0A1V9G823_9BACT</name>
<organism evidence="1 2">
    <name type="scientific">Niastella populi</name>
    <dbReference type="NCBI Taxonomy" id="550983"/>
    <lineage>
        <taxon>Bacteria</taxon>
        <taxon>Pseudomonadati</taxon>
        <taxon>Bacteroidota</taxon>
        <taxon>Chitinophagia</taxon>
        <taxon>Chitinophagales</taxon>
        <taxon>Chitinophagaceae</taxon>
        <taxon>Niastella</taxon>
    </lineage>
</organism>
<dbReference type="OrthoDB" id="9836032at2"/>
<evidence type="ECO:0000313" key="1">
    <source>
        <dbReference type="EMBL" id="OQP66628.1"/>
    </source>
</evidence>
<keyword evidence="2" id="KW-1185">Reference proteome</keyword>
<reference evidence="2" key="1">
    <citation type="submission" date="2016-04" db="EMBL/GenBank/DDBJ databases">
        <authorList>
            <person name="Chen L."/>
            <person name="Zhuang W."/>
            <person name="Wang G."/>
        </authorList>
    </citation>
    <scope>NUCLEOTIDE SEQUENCE [LARGE SCALE GENOMIC DNA]</scope>
    <source>
        <strain evidence="2">208</strain>
    </source>
</reference>
<evidence type="ECO:0000313" key="2">
    <source>
        <dbReference type="Proteomes" id="UP000192276"/>
    </source>
</evidence>
<gene>
    <name evidence="1" type="ORF">A4R26_12645</name>
</gene>